<dbReference type="OrthoDB" id="10670820at2759"/>
<dbReference type="Proteomes" id="UP000039865">
    <property type="component" value="Unassembled WGS sequence"/>
</dbReference>
<feature type="coiled-coil region" evidence="1">
    <location>
        <begin position="182"/>
        <end position="209"/>
    </location>
</feature>
<reference evidence="2 3" key="1">
    <citation type="submission" date="2014-06" db="EMBL/GenBank/DDBJ databases">
        <authorList>
            <person name="Swart Estienne"/>
        </authorList>
    </citation>
    <scope>NUCLEOTIDE SEQUENCE [LARGE SCALE GENOMIC DNA]</scope>
    <source>
        <strain evidence="2 3">130c</strain>
    </source>
</reference>
<gene>
    <name evidence="2" type="primary">Contig1055.g1154</name>
    <name evidence="2" type="ORF">STYLEM_18495</name>
</gene>
<dbReference type="EMBL" id="CCKQ01017467">
    <property type="protein sequence ID" value="CDW89363.1"/>
    <property type="molecule type" value="Genomic_DNA"/>
</dbReference>
<name>A0A078B724_STYLE</name>
<evidence type="ECO:0000313" key="2">
    <source>
        <dbReference type="EMBL" id="CDW89363.1"/>
    </source>
</evidence>
<keyword evidence="3" id="KW-1185">Reference proteome</keyword>
<evidence type="ECO:0000256" key="1">
    <source>
        <dbReference type="SAM" id="Coils"/>
    </source>
</evidence>
<organism evidence="2 3">
    <name type="scientific">Stylonychia lemnae</name>
    <name type="common">Ciliate</name>
    <dbReference type="NCBI Taxonomy" id="5949"/>
    <lineage>
        <taxon>Eukaryota</taxon>
        <taxon>Sar</taxon>
        <taxon>Alveolata</taxon>
        <taxon>Ciliophora</taxon>
        <taxon>Intramacronucleata</taxon>
        <taxon>Spirotrichea</taxon>
        <taxon>Stichotrichia</taxon>
        <taxon>Sporadotrichida</taxon>
        <taxon>Oxytrichidae</taxon>
        <taxon>Stylonychinae</taxon>
        <taxon>Stylonychia</taxon>
    </lineage>
</organism>
<evidence type="ECO:0000313" key="3">
    <source>
        <dbReference type="Proteomes" id="UP000039865"/>
    </source>
</evidence>
<dbReference type="InParanoid" id="A0A078B724"/>
<keyword evidence="1" id="KW-0175">Coiled coil</keyword>
<sequence>MKAVRKVFNNIKKHKVSAVHFLQQTEDTANFIYKRYINKKIEELDIRSHQILESDNFIQVEDYLLKEDAALRRLLKRINKALTFIIDRRQSKGDSNLNPRQRNNIRYNNLIQKQQFHQNQFQDKSPFEIEQECQMMYQLEKNFEKEYLQVKKQHQDAQLHEKQIPKNQRQADEDETLKIRHIKDQSRQLDQLKQKIAKIEAKVQSNEQIIEEYMYKYEHLVKKEKQCVSVGTQYGLNFSNAQQAHEMIQNELMEGYQLQLINQLKIIKESIESMRRKYQTLNDVNQQKIQSLLDEMSTHSQKYFEMSESLNKRIKDFSLLKMSFEYKRSKLCEQQRKENTIAKIKELIREPNAYNLNGEEEGYGENLEYNNLMNVENESFLNSSQDNIKI</sequence>
<dbReference type="AlphaFoldDB" id="A0A078B724"/>
<protein>
    <submittedName>
        <fullName evidence="2">Uncharacterized protein</fullName>
    </submittedName>
</protein>
<proteinExistence type="predicted"/>
<accession>A0A078B724</accession>